<dbReference type="InterPro" id="IPR029053">
    <property type="entry name" value="Viral_coat"/>
</dbReference>
<evidence type="ECO:0000313" key="1">
    <source>
        <dbReference type="EMBL" id="AUM61972.1"/>
    </source>
</evidence>
<proteinExistence type="predicted"/>
<sequence length="212" mass="23840">MPYNFKPKTSTKWNNYRKFKKTYPKNKTIYVKPKAEMKYMDVQLGHNLSITPYIQLLNPIGQGDGQFGARIGKEIELKSIELSFTHFVVPTTGTDQTTRIALVQAKNVNGVAPTYNQIYTTNVVNSLRNLTNKTDYKILKVWNYSMNASGEPGSMKNINYYRKLNIKTLFQDASQTITGVKTNGLFLVTLSTADGTAASSITGNARVRYTDV</sequence>
<organism evidence="1">
    <name type="scientific">uncultured virus</name>
    <dbReference type="NCBI Taxonomy" id="340016"/>
    <lineage>
        <taxon>Viruses</taxon>
        <taxon>environmental samples</taxon>
    </lineage>
</organism>
<gene>
    <name evidence="1" type="primary">Cap</name>
</gene>
<protein>
    <submittedName>
        <fullName evidence="1">Capsid</fullName>
    </submittedName>
</protein>
<accession>A0A2K9LSX1</accession>
<dbReference type="EMBL" id="KY487952">
    <property type="protein sequence ID" value="AUM61972.1"/>
    <property type="molecule type" value="Genomic_DNA"/>
</dbReference>
<name>A0A2K9LSX1_9VIRU</name>
<dbReference type="Gene3D" id="2.60.120.20">
    <property type="match status" value="1"/>
</dbReference>
<reference evidence="1" key="1">
    <citation type="submission" date="2017-01" db="EMBL/GenBank/DDBJ databases">
        <title>High-throughput sequencing uncovers low homogeneity in the biogeography of single-stranded DNA viruses.</title>
        <authorList>
            <person name="Pearson V.M."/>
            <person name="Rokyta D.R."/>
        </authorList>
    </citation>
    <scope>NUCLEOTIDE SEQUENCE</scope>
</reference>